<keyword evidence="2" id="KW-1185">Reference proteome</keyword>
<evidence type="ECO:0000313" key="2">
    <source>
        <dbReference type="Proteomes" id="UP001497535"/>
    </source>
</evidence>
<evidence type="ECO:0000313" key="1">
    <source>
        <dbReference type="EMBL" id="CAK5066870.1"/>
    </source>
</evidence>
<protein>
    <submittedName>
        <fullName evidence="1">Uncharacterized protein</fullName>
    </submittedName>
</protein>
<gene>
    <name evidence="1" type="ORF">MENTE1834_LOCUS17682</name>
</gene>
<dbReference type="EMBL" id="CAVMJV010000020">
    <property type="protein sequence ID" value="CAK5066870.1"/>
    <property type="molecule type" value="Genomic_DNA"/>
</dbReference>
<sequence length="79" mass="9323">MFRKNKKEELINHLKRKKKKLKLCERFKRSARGSIAPITPTHSRLKEKLVQTLRTSVDCKKAAEYNKNVKKKPTCTKIE</sequence>
<proteinExistence type="predicted"/>
<reference evidence="1" key="1">
    <citation type="submission" date="2023-11" db="EMBL/GenBank/DDBJ databases">
        <authorList>
            <person name="Poullet M."/>
        </authorList>
    </citation>
    <scope>NUCLEOTIDE SEQUENCE</scope>
    <source>
        <strain evidence="1">E1834</strain>
    </source>
</reference>
<dbReference type="Proteomes" id="UP001497535">
    <property type="component" value="Unassembled WGS sequence"/>
</dbReference>
<accession>A0ACB0YWU4</accession>
<organism evidence="1 2">
    <name type="scientific">Meloidogyne enterolobii</name>
    <name type="common">Root-knot nematode worm</name>
    <name type="synonym">Meloidogyne mayaguensis</name>
    <dbReference type="NCBI Taxonomy" id="390850"/>
    <lineage>
        <taxon>Eukaryota</taxon>
        <taxon>Metazoa</taxon>
        <taxon>Ecdysozoa</taxon>
        <taxon>Nematoda</taxon>
        <taxon>Chromadorea</taxon>
        <taxon>Rhabditida</taxon>
        <taxon>Tylenchina</taxon>
        <taxon>Tylenchomorpha</taxon>
        <taxon>Tylenchoidea</taxon>
        <taxon>Meloidogynidae</taxon>
        <taxon>Meloidogyninae</taxon>
        <taxon>Meloidogyne</taxon>
    </lineage>
</organism>
<comment type="caution">
    <text evidence="1">The sequence shown here is derived from an EMBL/GenBank/DDBJ whole genome shotgun (WGS) entry which is preliminary data.</text>
</comment>
<name>A0ACB0YWU4_MELEN</name>